<gene>
    <name evidence="4" type="ORF">V5F30_07600</name>
</gene>
<sequence>MSGIFDWLEKGMPAVLDAIPVPVFVKDPDSRFILINRRCEEQWGIPRTEVVGGTGEGIFPPEQVMRLMENDRRALEGSAVACDEVMRNVALGQDRTLHTLRRAIRDQVGRTCSLVGVSVDITDIRRTEPALRDSEEKLRGLFELSPLGIVLNGMDGSYLEFNSAFCAICGYSPDELRRLDYWALTPTKYASQEREQLDALLTQGHYGPYEKEYIRKDGSLVPLRLTGVRLHASDGGSYIWSIVEDISAQKKAQEAVWYHANFDDITALPNRRLVYQRLEEEIARARGTGRRMALLFIDFDRFKEINDAFGHDKGDMLLKEAARRLAERLSAGDTVGRLNGDEFMIVAAEDDIRRLRELADDLRQALGAPYRLGADLAYSSVSIGIAVFPQDGENAEALVRHADQAMYEAKGLGRNRCRFFRSALQEEATRRGRIANELRGAIAGDQFRLFYQPIIDLGTGEVVKAEALLRWQHPQMGLVSPAEFIPVAEQTGEIIAIGQWVFEDVLRQITAWDAAGLPPIRIGVNRSPVEFRQSADVLDAWAERLAEHGLSGRRILVEITEGLLVELSDTVRDQFERLQGMGIALSLDDFGTGYSSLAYLRKFDVDFLKIDRAFVQGVERGSDDLALCEAIIVMAQKLGIEVVAEGIETEDQCALLVTAGCRLGQGFLFSRPLPADAFAAYLRGAAQHG</sequence>
<dbReference type="InterPro" id="IPR029787">
    <property type="entry name" value="Nucleotide_cyclase"/>
</dbReference>
<dbReference type="SMART" id="SM00052">
    <property type="entry name" value="EAL"/>
    <property type="match status" value="1"/>
</dbReference>
<feature type="domain" description="PAS" evidence="1">
    <location>
        <begin position="134"/>
        <end position="176"/>
    </location>
</feature>
<dbReference type="SUPFAM" id="SSF55785">
    <property type="entry name" value="PYP-like sensor domain (PAS domain)"/>
    <property type="match status" value="2"/>
</dbReference>
<accession>A0ABW6ZFK8</accession>
<dbReference type="Gene3D" id="3.30.450.20">
    <property type="entry name" value="PAS domain"/>
    <property type="match status" value="2"/>
</dbReference>
<dbReference type="SMART" id="SM00267">
    <property type="entry name" value="GGDEF"/>
    <property type="match status" value="1"/>
</dbReference>
<comment type="caution">
    <text evidence="4">The sequence shown here is derived from an EMBL/GenBank/DDBJ whole genome shotgun (WGS) entry which is preliminary data.</text>
</comment>
<evidence type="ECO:0000259" key="3">
    <source>
        <dbReference type="PROSITE" id="PS50887"/>
    </source>
</evidence>
<dbReference type="Pfam" id="PF00563">
    <property type="entry name" value="EAL"/>
    <property type="match status" value="1"/>
</dbReference>
<feature type="domain" description="PAS" evidence="1">
    <location>
        <begin position="8"/>
        <end position="78"/>
    </location>
</feature>
<dbReference type="Gene3D" id="3.20.20.450">
    <property type="entry name" value="EAL domain"/>
    <property type="match status" value="1"/>
</dbReference>
<evidence type="ECO:0000259" key="2">
    <source>
        <dbReference type="PROSITE" id="PS50883"/>
    </source>
</evidence>
<feature type="domain" description="GGDEF" evidence="3">
    <location>
        <begin position="290"/>
        <end position="422"/>
    </location>
</feature>
<dbReference type="InterPro" id="IPR000160">
    <property type="entry name" value="GGDEF_dom"/>
</dbReference>
<protein>
    <submittedName>
        <fullName evidence="4">EAL domain-containing protein</fullName>
    </submittedName>
</protein>
<evidence type="ECO:0000313" key="5">
    <source>
        <dbReference type="Proteomes" id="UP001604043"/>
    </source>
</evidence>
<dbReference type="Pfam" id="PF08448">
    <property type="entry name" value="PAS_4"/>
    <property type="match status" value="1"/>
</dbReference>
<evidence type="ECO:0000259" key="1">
    <source>
        <dbReference type="PROSITE" id="PS50112"/>
    </source>
</evidence>
<dbReference type="SUPFAM" id="SSF141868">
    <property type="entry name" value="EAL domain-like"/>
    <property type="match status" value="1"/>
</dbReference>
<evidence type="ECO:0000313" key="4">
    <source>
        <dbReference type="EMBL" id="MFG1252062.1"/>
    </source>
</evidence>
<dbReference type="InterPro" id="IPR013656">
    <property type="entry name" value="PAS_4"/>
</dbReference>
<dbReference type="InterPro" id="IPR001633">
    <property type="entry name" value="EAL_dom"/>
</dbReference>
<dbReference type="InterPro" id="IPR035919">
    <property type="entry name" value="EAL_sf"/>
</dbReference>
<dbReference type="Pfam" id="PF13426">
    <property type="entry name" value="PAS_9"/>
    <property type="match status" value="1"/>
</dbReference>
<dbReference type="Gene3D" id="3.30.70.270">
    <property type="match status" value="1"/>
</dbReference>
<keyword evidence="5" id="KW-1185">Reference proteome</keyword>
<dbReference type="CDD" id="cd01948">
    <property type="entry name" value="EAL"/>
    <property type="match status" value="1"/>
</dbReference>
<feature type="domain" description="EAL" evidence="2">
    <location>
        <begin position="431"/>
        <end position="686"/>
    </location>
</feature>
<dbReference type="InterPro" id="IPR000014">
    <property type="entry name" value="PAS"/>
</dbReference>
<organism evidence="4 5">
    <name type="scientific">Xanthobacter aminoxidans</name>
    <dbReference type="NCBI Taxonomy" id="186280"/>
    <lineage>
        <taxon>Bacteria</taxon>
        <taxon>Pseudomonadati</taxon>
        <taxon>Pseudomonadota</taxon>
        <taxon>Alphaproteobacteria</taxon>
        <taxon>Hyphomicrobiales</taxon>
        <taxon>Xanthobacteraceae</taxon>
        <taxon>Xanthobacter</taxon>
    </lineage>
</organism>
<dbReference type="Proteomes" id="UP001604043">
    <property type="component" value="Unassembled WGS sequence"/>
</dbReference>
<dbReference type="RefSeq" id="WP_394008522.1">
    <property type="nucleotide sequence ID" value="NZ_JBAFUR010000002.1"/>
</dbReference>
<name>A0ABW6ZFK8_9HYPH</name>
<dbReference type="CDD" id="cd01949">
    <property type="entry name" value="GGDEF"/>
    <property type="match status" value="1"/>
</dbReference>
<dbReference type="InterPro" id="IPR043128">
    <property type="entry name" value="Rev_trsase/Diguanyl_cyclase"/>
</dbReference>
<reference evidence="4 5" key="1">
    <citation type="submission" date="2024-02" db="EMBL/GenBank/DDBJ databases">
        <title>Expansion and revision of Xanthobacter and proposal of Roseixanthobacter gen. nov.</title>
        <authorList>
            <person name="Soltysiak M.P.M."/>
            <person name="Jalihal A."/>
            <person name="Ory A."/>
            <person name="Chrisophersen C."/>
            <person name="Lee A.D."/>
            <person name="Boulton J."/>
            <person name="Springer M."/>
        </authorList>
    </citation>
    <scope>NUCLEOTIDE SEQUENCE [LARGE SCALE GENOMIC DNA]</scope>
    <source>
        <strain evidence="4 5">CB5</strain>
    </source>
</reference>
<dbReference type="InterPro" id="IPR052155">
    <property type="entry name" value="Biofilm_reg_signaling"/>
</dbReference>
<dbReference type="EMBL" id="JBAFUR010000002">
    <property type="protein sequence ID" value="MFG1252062.1"/>
    <property type="molecule type" value="Genomic_DNA"/>
</dbReference>
<dbReference type="PANTHER" id="PTHR44757">
    <property type="entry name" value="DIGUANYLATE CYCLASE DGCP"/>
    <property type="match status" value="1"/>
</dbReference>
<proteinExistence type="predicted"/>
<dbReference type="NCBIfam" id="TIGR00229">
    <property type="entry name" value="sensory_box"/>
    <property type="match status" value="2"/>
</dbReference>
<dbReference type="PANTHER" id="PTHR44757:SF2">
    <property type="entry name" value="BIOFILM ARCHITECTURE MAINTENANCE PROTEIN MBAA"/>
    <property type="match status" value="1"/>
</dbReference>
<dbReference type="SUPFAM" id="SSF55073">
    <property type="entry name" value="Nucleotide cyclase"/>
    <property type="match status" value="1"/>
</dbReference>
<dbReference type="Pfam" id="PF00990">
    <property type="entry name" value="GGDEF"/>
    <property type="match status" value="1"/>
</dbReference>
<dbReference type="NCBIfam" id="TIGR00254">
    <property type="entry name" value="GGDEF"/>
    <property type="match status" value="1"/>
</dbReference>
<dbReference type="InterPro" id="IPR035965">
    <property type="entry name" value="PAS-like_dom_sf"/>
</dbReference>
<dbReference type="PROSITE" id="PS50887">
    <property type="entry name" value="GGDEF"/>
    <property type="match status" value="1"/>
</dbReference>
<dbReference type="PROSITE" id="PS50112">
    <property type="entry name" value="PAS"/>
    <property type="match status" value="2"/>
</dbReference>
<dbReference type="PROSITE" id="PS50883">
    <property type="entry name" value="EAL"/>
    <property type="match status" value="1"/>
</dbReference>
<dbReference type="SMART" id="SM00091">
    <property type="entry name" value="PAS"/>
    <property type="match status" value="2"/>
</dbReference>
<dbReference type="CDD" id="cd00130">
    <property type="entry name" value="PAS"/>
    <property type="match status" value="2"/>
</dbReference>